<comment type="caution">
    <text evidence="2">The sequence shown here is derived from an EMBL/GenBank/DDBJ whole genome shotgun (WGS) entry which is preliminary data.</text>
</comment>
<evidence type="ECO:0000313" key="2">
    <source>
        <dbReference type="EMBL" id="GGX62252.1"/>
    </source>
</evidence>
<feature type="transmembrane region" description="Helical" evidence="1">
    <location>
        <begin position="6"/>
        <end position="24"/>
    </location>
</feature>
<gene>
    <name evidence="2" type="ORF">GCM10011309_10260</name>
</gene>
<feature type="transmembrane region" description="Helical" evidence="1">
    <location>
        <begin position="36"/>
        <end position="54"/>
    </location>
</feature>
<feature type="transmembrane region" description="Helical" evidence="1">
    <location>
        <begin position="60"/>
        <end position="78"/>
    </location>
</feature>
<protein>
    <submittedName>
        <fullName evidence="2">Uncharacterized protein</fullName>
    </submittedName>
</protein>
<feature type="transmembrane region" description="Helical" evidence="1">
    <location>
        <begin position="112"/>
        <end position="133"/>
    </location>
</feature>
<proteinExistence type="predicted"/>
<reference evidence="2 3" key="1">
    <citation type="journal article" date="2014" name="Int. J. Syst. Evol. Microbiol.">
        <title>Complete genome sequence of Corynebacterium casei LMG S-19264T (=DSM 44701T), isolated from a smear-ripened cheese.</title>
        <authorList>
            <consortium name="US DOE Joint Genome Institute (JGI-PGF)"/>
            <person name="Walter F."/>
            <person name="Albersmeier A."/>
            <person name="Kalinowski J."/>
            <person name="Ruckert C."/>
        </authorList>
    </citation>
    <scope>NUCLEOTIDE SEQUENCE [LARGE SCALE GENOMIC DNA]</scope>
    <source>
        <strain evidence="2 3">KCTC 23968</strain>
    </source>
</reference>
<evidence type="ECO:0000313" key="3">
    <source>
        <dbReference type="Proteomes" id="UP000600865"/>
    </source>
</evidence>
<dbReference type="RefSeq" id="WP_189582211.1">
    <property type="nucleotide sequence ID" value="NZ_BMYV01000001.1"/>
</dbReference>
<keyword evidence="1" id="KW-0472">Membrane</keyword>
<feature type="transmembrane region" description="Helical" evidence="1">
    <location>
        <begin position="174"/>
        <end position="193"/>
    </location>
</feature>
<organism evidence="2 3">
    <name type="scientific">Litorimonas cladophorae</name>
    <dbReference type="NCBI Taxonomy" id="1220491"/>
    <lineage>
        <taxon>Bacteria</taxon>
        <taxon>Pseudomonadati</taxon>
        <taxon>Pseudomonadota</taxon>
        <taxon>Alphaproteobacteria</taxon>
        <taxon>Maricaulales</taxon>
        <taxon>Robiginitomaculaceae</taxon>
    </lineage>
</organism>
<evidence type="ECO:0000256" key="1">
    <source>
        <dbReference type="SAM" id="Phobius"/>
    </source>
</evidence>
<dbReference type="Proteomes" id="UP000600865">
    <property type="component" value="Unassembled WGS sequence"/>
</dbReference>
<dbReference type="EMBL" id="BMYV01000001">
    <property type="protein sequence ID" value="GGX62252.1"/>
    <property type="molecule type" value="Genomic_DNA"/>
</dbReference>
<keyword evidence="1" id="KW-1133">Transmembrane helix</keyword>
<keyword evidence="1" id="KW-0812">Transmembrane</keyword>
<keyword evidence="3" id="KW-1185">Reference proteome</keyword>
<name>A0A918KIM6_9PROT</name>
<sequence length="194" mass="20916">MTLFEFIHGVIGTGLSGLGVFGLYRAWRSAQKRTLLVWGCWLAIALALILWTFSGGKDRGVALGVMVFIIQALGLIAYQASKDRKPAKPPKPVKRRVQAKLKLNSHVIAKRIGLALWVSLGCGALAFLVAMGLHEVFWQSGVHASNALVIALFLFPILWAGLSALSLTSQNKTLKLVMCLGLALPSLAIIMIGN</sequence>
<accession>A0A918KIM6</accession>
<feature type="transmembrane region" description="Helical" evidence="1">
    <location>
        <begin position="145"/>
        <end position="167"/>
    </location>
</feature>
<dbReference type="AlphaFoldDB" id="A0A918KIM6"/>